<dbReference type="SUPFAM" id="SSF46785">
    <property type="entry name" value="Winged helix' DNA-binding domain"/>
    <property type="match status" value="1"/>
</dbReference>
<dbReference type="Pfam" id="PF13280">
    <property type="entry name" value="WYL"/>
    <property type="match status" value="1"/>
</dbReference>
<dbReference type="RefSeq" id="WP_116048084.1">
    <property type="nucleotide sequence ID" value="NZ_QUBQ01000004.1"/>
</dbReference>
<dbReference type="InterPro" id="IPR036388">
    <property type="entry name" value="WH-like_DNA-bd_sf"/>
</dbReference>
<dbReference type="AlphaFoldDB" id="A0A371P8J0"/>
<dbReference type="PANTHER" id="PTHR34580">
    <property type="match status" value="1"/>
</dbReference>
<reference evidence="4 5" key="1">
    <citation type="submission" date="2018-08" db="EMBL/GenBank/DDBJ databases">
        <title>Paenibacillus sp. M4BSY-1, whole genome shotgun sequence.</title>
        <authorList>
            <person name="Tuo L."/>
        </authorList>
    </citation>
    <scope>NUCLEOTIDE SEQUENCE [LARGE SCALE GENOMIC DNA]</scope>
    <source>
        <strain evidence="4 5">M4BSY-1</strain>
    </source>
</reference>
<dbReference type="PIRSF" id="PIRSF016838">
    <property type="entry name" value="PafC"/>
    <property type="match status" value="1"/>
</dbReference>
<dbReference type="GO" id="GO:0003700">
    <property type="term" value="F:DNA-binding transcription factor activity"/>
    <property type="evidence" value="ECO:0007669"/>
    <property type="project" value="InterPro"/>
</dbReference>
<evidence type="ECO:0000256" key="1">
    <source>
        <dbReference type="ARBA" id="ARBA00023015"/>
    </source>
</evidence>
<dbReference type="EMBL" id="QUBQ01000004">
    <property type="protein sequence ID" value="REK71820.1"/>
    <property type="molecule type" value="Genomic_DNA"/>
</dbReference>
<dbReference type="InterPro" id="IPR036390">
    <property type="entry name" value="WH_DNA-bd_sf"/>
</dbReference>
<dbReference type="Pfam" id="PF25583">
    <property type="entry name" value="WCX"/>
    <property type="match status" value="1"/>
</dbReference>
<keyword evidence="2" id="KW-0804">Transcription</keyword>
<dbReference type="InterPro" id="IPR013196">
    <property type="entry name" value="HTH_11"/>
</dbReference>
<dbReference type="InterPro" id="IPR028349">
    <property type="entry name" value="PafC-like"/>
</dbReference>
<dbReference type="InterPro" id="IPR051534">
    <property type="entry name" value="CBASS_pafABC_assoc_protein"/>
</dbReference>
<dbReference type="OrthoDB" id="9815009at2"/>
<dbReference type="PROSITE" id="PS51000">
    <property type="entry name" value="HTH_DEOR_2"/>
    <property type="match status" value="1"/>
</dbReference>
<proteinExistence type="predicted"/>
<dbReference type="Pfam" id="PF08279">
    <property type="entry name" value="HTH_11"/>
    <property type="match status" value="1"/>
</dbReference>
<evidence type="ECO:0000313" key="5">
    <source>
        <dbReference type="Proteomes" id="UP000261905"/>
    </source>
</evidence>
<feature type="domain" description="HTH deoR-type" evidence="3">
    <location>
        <begin position="2"/>
        <end position="57"/>
    </location>
</feature>
<accession>A0A371P8J0</accession>
<dbReference type="Gene3D" id="1.10.10.10">
    <property type="entry name" value="Winged helix-like DNA-binding domain superfamily/Winged helix DNA-binding domain"/>
    <property type="match status" value="1"/>
</dbReference>
<sequence length="315" mass="36408">MKLDRLLSIVILLLNRRIVQAKELADRFEVSVRTIYRDIEAINQSGIPIVTFQGTNGGIGLADGYKLDRNVLTNDELASIVTALRSISTTYDQHHNHLLMEKITSIVTPDSAEAFHKKTNQILIDYSPWDKRGPLEQKQAVLKDAIDQSILVQFRYSNAEGELSQRTVEPHTLIWKGKHWYLQAYCHERKQFRIFKLLRIKNLTTLKQTFGRRALPAKDERVGEVWYDTGGHIEVTLRFYPQAMHLAEEWFDIEELQPLESGGCVVVTFFPENEWLYGFLLSFGPAAEVLHPPYLREILENRAAQIVQVYRKDKT</sequence>
<dbReference type="InterPro" id="IPR026881">
    <property type="entry name" value="WYL_dom"/>
</dbReference>
<dbReference type="PANTHER" id="PTHR34580:SF8">
    <property type="entry name" value="WYL DOMAIN-CONTAINING PROTEIN"/>
    <property type="match status" value="1"/>
</dbReference>
<evidence type="ECO:0000256" key="2">
    <source>
        <dbReference type="ARBA" id="ARBA00023163"/>
    </source>
</evidence>
<dbReference type="Proteomes" id="UP000261905">
    <property type="component" value="Unassembled WGS sequence"/>
</dbReference>
<evidence type="ECO:0000313" key="4">
    <source>
        <dbReference type="EMBL" id="REK71820.1"/>
    </source>
</evidence>
<dbReference type="PROSITE" id="PS52050">
    <property type="entry name" value="WYL"/>
    <property type="match status" value="1"/>
</dbReference>
<keyword evidence="5" id="KW-1185">Reference proteome</keyword>
<protein>
    <submittedName>
        <fullName evidence="4">YafY family transcriptional regulator</fullName>
    </submittedName>
</protein>
<gene>
    <name evidence="4" type="ORF">DX130_19070</name>
</gene>
<name>A0A371P8J0_9BACL</name>
<comment type="caution">
    <text evidence="4">The sequence shown here is derived from an EMBL/GenBank/DDBJ whole genome shotgun (WGS) entry which is preliminary data.</text>
</comment>
<organism evidence="4 5">
    <name type="scientific">Paenibacillus paeoniae</name>
    <dbReference type="NCBI Taxonomy" id="2292705"/>
    <lineage>
        <taxon>Bacteria</taxon>
        <taxon>Bacillati</taxon>
        <taxon>Bacillota</taxon>
        <taxon>Bacilli</taxon>
        <taxon>Bacillales</taxon>
        <taxon>Paenibacillaceae</taxon>
        <taxon>Paenibacillus</taxon>
    </lineage>
</organism>
<dbReference type="InterPro" id="IPR001034">
    <property type="entry name" value="DeoR_HTH"/>
</dbReference>
<keyword evidence="1" id="KW-0805">Transcription regulation</keyword>
<evidence type="ECO:0000259" key="3">
    <source>
        <dbReference type="PROSITE" id="PS51000"/>
    </source>
</evidence>
<dbReference type="InterPro" id="IPR057727">
    <property type="entry name" value="WCX_dom"/>
</dbReference>